<evidence type="ECO:0000256" key="6">
    <source>
        <dbReference type="ARBA" id="ARBA00022989"/>
    </source>
</evidence>
<evidence type="ECO:0000256" key="2">
    <source>
        <dbReference type="ARBA" id="ARBA00022448"/>
    </source>
</evidence>
<dbReference type="PANTHER" id="PTHR30614:SF0">
    <property type="entry name" value="L-CYSTINE TRANSPORT SYSTEM PERMEASE PROTEIN TCYL"/>
    <property type="match status" value="1"/>
</dbReference>
<organism evidence="10 11">
    <name type="scientific">Fusobacterium ulcerans</name>
    <dbReference type="NCBI Taxonomy" id="861"/>
    <lineage>
        <taxon>Bacteria</taxon>
        <taxon>Fusobacteriati</taxon>
        <taxon>Fusobacteriota</taxon>
        <taxon>Fusobacteriia</taxon>
        <taxon>Fusobacteriales</taxon>
        <taxon>Fusobacteriaceae</taxon>
        <taxon>Fusobacterium</taxon>
    </lineage>
</organism>
<dbReference type="Proteomes" id="UP000249008">
    <property type="component" value="Chromosome 1"/>
</dbReference>
<dbReference type="AlphaFoldDB" id="A0AAX1TNU9"/>
<dbReference type="NCBIfam" id="TIGR01726">
    <property type="entry name" value="HEQRo_perm_3TM"/>
    <property type="match status" value="1"/>
</dbReference>
<feature type="domain" description="ABC transmembrane type-1" evidence="9">
    <location>
        <begin position="12"/>
        <end position="199"/>
    </location>
</feature>
<dbReference type="InterPro" id="IPR000515">
    <property type="entry name" value="MetI-like"/>
</dbReference>
<keyword evidence="4 8" id="KW-0812">Transmembrane</keyword>
<name>A0AAX1TNU9_9FUSO</name>
<protein>
    <submittedName>
        <fullName evidence="10">Inner membrane amino-acid ABC transporter permease protein yecS</fullName>
    </submittedName>
</protein>
<keyword evidence="2 8" id="KW-0813">Transport</keyword>
<dbReference type="GO" id="GO:0022857">
    <property type="term" value="F:transmembrane transporter activity"/>
    <property type="evidence" value="ECO:0007669"/>
    <property type="project" value="InterPro"/>
</dbReference>
<reference evidence="10 11" key="1">
    <citation type="submission" date="2018-06" db="EMBL/GenBank/DDBJ databases">
        <authorList>
            <consortium name="Pathogen Informatics"/>
            <person name="Doyle S."/>
        </authorList>
    </citation>
    <scope>NUCLEOTIDE SEQUENCE [LARGE SCALE GENOMIC DNA]</scope>
    <source>
        <strain evidence="10 11">NCTC12112</strain>
    </source>
</reference>
<dbReference type="CDD" id="cd06261">
    <property type="entry name" value="TM_PBP2"/>
    <property type="match status" value="1"/>
</dbReference>
<feature type="transmembrane region" description="Helical" evidence="8">
    <location>
        <begin position="178"/>
        <end position="199"/>
    </location>
</feature>
<evidence type="ECO:0000256" key="8">
    <source>
        <dbReference type="RuleBase" id="RU363032"/>
    </source>
</evidence>
<dbReference type="InterPro" id="IPR043429">
    <property type="entry name" value="ArtM/GltK/GlnP/TcyL/YhdX-like"/>
</dbReference>
<dbReference type="InterPro" id="IPR035906">
    <property type="entry name" value="MetI-like_sf"/>
</dbReference>
<dbReference type="EMBL" id="LS483487">
    <property type="protein sequence ID" value="SQJ02665.1"/>
    <property type="molecule type" value="Genomic_DNA"/>
</dbReference>
<dbReference type="Gene3D" id="1.10.3720.10">
    <property type="entry name" value="MetI-like"/>
    <property type="match status" value="1"/>
</dbReference>
<dbReference type="Pfam" id="PF00528">
    <property type="entry name" value="BPD_transp_1"/>
    <property type="match status" value="1"/>
</dbReference>
<proteinExistence type="inferred from homology"/>
<keyword evidence="7 8" id="KW-0472">Membrane</keyword>
<evidence type="ECO:0000313" key="10">
    <source>
        <dbReference type="EMBL" id="SQJ02665.1"/>
    </source>
</evidence>
<dbReference type="FunFam" id="1.10.3720.10:FF:000006">
    <property type="entry name" value="Glutamate/aspartate ABC transporter, permease protein GltK"/>
    <property type="match status" value="1"/>
</dbReference>
<evidence type="ECO:0000256" key="1">
    <source>
        <dbReference type="ARBA" id="ARBA00004651"/>
    </source>
</evidence>
<evidence type="ECO:0000256" key="3">
    <source>
        <dbReference type="ARBA" id="ARBA00022475"/>
    </source>
</evidence>
<evidence type="ECO:0000313" key="11">
    <source>
        <dbReference type="Proteomes" id="UP000249008"/>
    </source>
</evidence>
<comment type="subcellular location">
    <subcellularLocation>
        <location evidence="1 8">Cell membrane</location>
        <topology evidence="1 8">Multi-pass membrane protein</topology>
    </subcellularLocation>
</comment>
<dbReference type="GO" id="GO:0043190">
    <property type="term" value="C:ATP-binding cassette (ABC) transporter complex"/>
    <property type="evidence" value="ECO:0007669"/>
    <property type="project" value="InterPro"/>
</dbReference>
<dbReference type="PROSITE" id="PS50928">
    <property type="entry name" value="ABC_TM1"/>
    <property type="match status" value="1"/>
</dbReference>
<dbReference type="SUPFAM" id="SSF161098">
    <property type="entry name" value="MetI-like"/>
    <property type="match status" value="1"/>
</dbReference>
<keyword evidence="6 8" id="KW-1133">Transmembrane helix</keyword>
<gene>
    <name evidence="10" type="primary">yecS</name>
    <name evidence="10" type="ORF">NCTC12112_01535</name>
</gene>
<evidence type="ECO:0000256" key="5">
    <source>
        <dbReference type="ARBA" id="ARBA00022970"/>
    </source>
</evidence>
<accession>A0AAX1TNU9</accession>
<dbReference type="InterPro" id="IPR010065">
    <property type="entry name" value="AA_ABC_transptr_permease_3TM"/>
</dbReference>
<evidence type="ECO:0000256" key="4">
    <source>
        <dbReference type="ARBA" id="ARBA00022692"/>
    </source>
</evidence>
<evidence type="ECO:0000256" key="7">
    <source>
        <dbReference type="ARBA" id="ARBA00023136"/>
    </source>
</evidence>
<keyword evidence="5" id="KW-0029">Amino-acid transport</keyword>
<evidence type="ECO:0000259" key="9">
    <source>
        <dbReference type="PROSITE" id="PS50928"/>
    </source>
</evidence>
<keyword evidence="3" id="KW-1003">Cell membrane</keyword>
<dbReference type="GO" id="GO:0006865">
    <property type="term" value="P:amino acid transport"/>
    <property type="evidence" value="ECO:0007669"/>
    <property type="project" value="UniProtKB-KW"/>
</dbReference>
<dbReference type="RefSeq" id="WP_005977207.1">
    <property type="nucleotide sequence ID" value="NZ_BAABXY010000001.1"/>
</dbReference>
<dbReference type="GeneID" id="78456095"/>
<comment type="similarity">
    <text evidence="8">Belongs to the binding-protein-dependent transport system permease family.</text>
</comment>
<dbReference type="PANTHER" id="PTHR30614">
    <property type="entry name" value="MEMBRANE COMPONENT OF AMINO ACID ABC TRANSPORTER"/>
    <property type="match status" value="1"/>
</dbReference>
<feature type="transmembrane region" description="Helical" evidence="8">
    <location>
        <begin position="16"/>
        <end position="38"/>
    </location>
</feature>
<sequence length="208" mass="23257">MDGNVIFILKGMKLTVNLYVVTMLFSLPLGILLSLGRVSKNTTLSNMIQVYTWVFRGTPLLLQLFFVYYGLPVVGITLTPFAAASLTFVINYTAYFCEIFRGSILGIDPGQYEAAKVLGMKYWQTMIRIIIPQALITALPPLSNEAISLIKDTSLVSAIGMAEILRNSRELVTRDFSITPFFICAVVYLGLSTIVVIFFKRMEKKVMI</sequence>
<dbReference type="KEGG" id="ful:C4N20_14810"/>